<proteinExistence type="predicted"/>
<evidence type="ECO:0000313" key="3">
    <source>
        <dbReference type="EMBL" id="BDV43996.1"/>
    </source>
</evidence>
<gene>
    <name evidence="3" type="ORF">GURASL_29190</name>
</gene>
<dbReference type="Proteomes" id="UP001317705">
    <property type="component" value="Chromosome"/>
</dbReference>
<feature type="chain" id="PRO_5046926868" description="Secreted protein" evidence="2">
    <location>
        <begin position="26"/>
        <end position="98"/>
    </location>
</feature>
<evidence type="ECO:0000256" key="2">
    <source>
        <dbReference type="SAM" id="SignalP"/>
    </source>
</evidence>
<sequence>MKSSGWSVTTLLVAVAMLAPVTGRAGDDGRERGGRRTPPPEAFAACKGQSEGATVEITTPRGDTIKATCKQLDGQLAAVPDGPPPGNGPPPGSGEAGK</sequence>
<dbReference type="RefSeq" id="WP_282000108.1">
    <property type="nucleotide sequence ID" value="NZ_AP027151.1"/>
</dbReference>
<protein>
    <recommendedName>
        <fullName evidence="5">Secreted protein</fullName>
    </recommendedName>
</protein>
<evidence type="ECO:0008006" key="5">
    <source>
        <dbReference type="Google" id="ProtNLM"/>
    </source>
</evidence>
<feature type="region of interest" description="Disordered" evidence="1">
    <location>
        <begin position="74"/>
        <end position="98"/>
    </location>
</feature>
<keyword evidence="4" id="KW-1185">Reference proteome</keyword>
<dbReference type="EMBL" id="AP027151">
    <property type="protein sequence ID" value="BDV43996.1"/>
    <property type="molecule type" value="Genomic_DNA"/>
</dbReference>
<evidence type="ECO:0000313" key="4">
    <source>
        <dbReference type="Proteomes" id="UP001317705"/>
    </source>
</evidence>
<reference evidence="3 4" key="1">
    <citation type="submission" date="2022-12" db="EMBL/GenBank/DDBJ databases">
        <title>Polyphasic characterization of Geotalea uranireducens NIT-SL11 newly isolated from a complex of sewage sludge and microbially reduced graphene oxide.</title>
        <authorList>
            <person name="Xie L."/>
            <person name="Yoshida N."/>
            <person name="Meng L."/>
        </authorList>
    </citation>
    <scope>NUCLEOTIDE SEQUENCE [LARGE SCALE GENOMIC DNA]</scope>
    <source>
        <strain evidence="3 4">NIT-SL11</strain>
    </source>
</reference>
<accession>A0ABN6VUK1</accession>
<organism evidence="3 4">
    <name type="scientific">Geotalea uraniireducens</name>
    <dbReference type="NCBI Taxonomy" id="351604"/>
    <lineage>
        <taxon>Bacteria</taxon>
        <taxon>Pseudomonadati</taxon>
        <taxon>Thermodesulfobacteriota</taxon>
        <taxon>Desulfuromonadia</taxon>
        <taxon>Geobacterales</taxon>
        <taxon>Geobacteraceae</taxon>
        <taxon>Geotalea</taxon>
    </lineage>
</organism>
<feature type="signal peptide" evidence="2">
    <location>
        <begin position="1"/>
        <end position="25"/>
    </location>
</feature>
<evidence type="ECO:0000256" key="1">
    <source>
        <dbReference type="SAM" id="MobiDB-lite"/>
    </source>
</evidence>
<feature type="compositionally biased region" description="Basic and acidic residues" evidence="1">
    <location>
        <begin position="25"/>
        <end position="34"/>
    </location>
</feature>
<feature type="compositionally biased region" description="Pro residues" evidence="1">
    <location>
        <begin position="81"/>
        <end position="92"/>
    </location>
</feature>
<feature type="region of interest" description="Disordered" evidence="1">
    <location>
        <begin position="19"/>
        <end position="50"/>
    </location>
</feature>
<keyword evidence="2" id="KW-0732">Signal</keyword>
<name>A0ABN6VUK1_9BACT</name>